<evidence type="ECO:0000256" key="5">
    <source>
        <dbReference type="ARBA" id="ARBA00022723"/>
    </source>
</evidence>
<dbReference type="Proteomes" id="UP000682416">
    <property type="component" value="Chromosome"/>
</dbReference>
<dbReference type="GO" id="GO:0052855">
    <property type="term" value="F:ADP-dependent NAD(P)H-hydrate dehydratase activity"/>
    <property type="evidence" value="ECO:0007669"/>
    <property type="project" value="UniProtKB-UniRule"/>
</dbReference>
<feature type="binding site" evidence="17">
    <location>
        <position position="461"/>
    </location>
    <ligand>
        <name>AMP</name>
        <dbReference type="ChEBI" id="CHEBI:456215"/>
    </ligand>
</feature>
<dbReference type="PANTHER" id="PTHR12592">
    <property type="entry name" value="ATP-DEPENDENT (S)-NAD(P)H-HYDRATE DEHYDRATASE FAMILY MEMBER"/>
    <property type="match status" value="1"/>
</dbReference>
<comment type="similarity">
    <text evidence="17">Belongs to the NnrD/CARKD family.</text>
</comment>
<feature type="binding site" evidence="18">
    <location>
        <position position="59"/>
    </location>
    <ligand>
        <name>K(+)</name>
        <dbReference type="ChEBI" id="CHEBI:29103"/>
    </ligand>
</feature>
<dbReference type="GO" id="GO:0052856">
    <property type="term" value="F:NAD(P)HX epimerase activity"/>
    <property type="evidence" value="ECO:0007669"/>
    <property type="project" value="UniProtKB-UniRule"/>
</dbReference>
<dbReference type="PROSITE" id="PS51385">
    <property type="entry name" value="YJEF_N"/>
    <property type="match status" value="1"/>
</dbReference>
<dbReference type="PROSITE" id="PS51383">
    <property type="entry name" value="YJEF_C_3"/>
    <property type="match status" value="1"/>
</dbReference>
<evidence type="ECO:0000256" key="1">
    <source>
        <dbReference type="ARBA" id="ARBA00000013"/>
    </source>
</evidence>
<feature type="binding site" evidence="18">
    <location>
        <position position="163"/>
    </location>
    <ligand>
        <name>(6S)-NADPHX</name>
        <dbReference type="ChEBI" id="CHEBI:64076"/>
    </ligand>
</feature>
<comment type="subunit">
    <text evidence="17">Homotetramer.</text>
</comment>
<dbReference type="Gene3D" id="3.40.50.10260">
    <property type="entry name" value="YjeF N-terminal domain"/>
    <property type="match status" value="1"/>
</dbReference>
<comment type="catalytic activity">
    <reaction evidence="16 17 19">
        <text>(6S)-NADPHX + ADP = AMP + phosphate + NADPH + H(+)</text>
        <dbReference type="Rhea" id="RHEA:32235"/>
        <dbReference type="ChEBI" id="CHEBI:15378"/>
        <dbReference type="ChEBI" id="CHEBI:43474"/>
        <dbReference type="ChEBI" id="CHEBI:57783"/>
        <dbReference type="ChEBI" id="CHEBI:64076"/>
        <dbReference type="ChEBI" id="CHEBI:456215"/>
        <dbReference type="ChEBI" id="CHEBI:456216"/>
        <dbReference type="EC" id="4.2.1.136"/>
    </reaction>
</comment>
<dbReference type="NCBIfam" id="TIGR00196">
    <property type="entry name" value="yjeF_cterm"/>
    <property type="match status" value="1"/>
</dbReference>
<keyword evidence="9 18" id="KW-0630">Potassium</keyword>
<evidence type="ECO:0000256" key="17">
    <source>
        <dbReference type="HAMAP-Rule" id="MF_01965"/>
    </source>
</evidence>
<keyword evidence="6 17" id="KW-0547">Nucleotide-binding</keyword>
<dbReference type="InterPro" id="IPR004443">
    <property type="entry name" value="YjeF_N_dom"/>
</dbReference>
<keyword evidence="7 17" id="KW-0067">ATP-binding</keyword>
<dbReference type="InterPro" id="IPR030677">
    <property type="entry name" value="Nnr"/>
</dbReference>
<evidence type="ECO:0000256" key="7">
    <source>
        <dbReference type="ARBA" id="ARBA00022840"/>
    </source>
</evidence>
<feature type="binding site" evidence="18">
    <location>
        <position position="148"/>
    </location>
    <ligand>
        <name>K(+)</name>
        <dbReference type="ChEBI" id="CHEBI:29103"/>
    </ligand>
</feature>
<dbReference type="HAMAP" id="MF_01966">
    <property type="entry name" value="NADHX_epimerase"/>
    <property type="match status" value="1"/>
</dbReference>
<evidence type="ECO:0000256" key="2">
    <source>
        <dbReference type="ARBA" id="ARBA00000909"/>
    </source>
</evidence>
<dbReference type="GO" id="GO:0046872">
    <property type="term" value="F:metal ion binding"/>
    <property type="evidence" value="ECO:0007669"/>
    <property type="project" value="UniProtKB-UniRule"/>
</dbReference>
<keyword evidence="5 18" id="KW-0479">Metal-binding</keyword>
<evidence type="ECO:0000259" key="21">
    <source>
        <dbReference type="PROSITE" id="PS51385"/>
    </source>
</evidence>
<dbReference type="CDD" id="cd01171">
    <property type="entry name" value="YXKO-related"/>
    <property type="match status" value="1"/>
</dbReference>
<evidence type="ECO:0000256" key="18">
    <source>
        <dbReference type="HAMAP-Rule" id="MF_01966"/>
    </source>
</evidence>
<comment type="cofactor">
    <cofactor evidence="17">
        <name>Mg(2+)</name>
        <dbReference type="ChEBI" id="CHEBI:18420"/>
    </cofactor>
</comment>
<dbReference type="EC" id="4.2.1.136" evidence="19"/>
<feature type="binding site" evidence="17">
    <location>
        <begin position="432"/>
        <end position="436"/>
    </location>
    <ligand>
        <name>AMP</name>
        <dbReference type="ChEBI" id="CHEBI:456215"/>
    </ligand>
</feature>
<feature type="binding site" evidence="18">
    <location>
        <begin position="58"/>
        <end position="62"/>
    </location>
    <ligand>
        <name>(6S)-NADPHX</name>
        <dbReference type="ChEBI" id="CHEBI:64076"/>
    </ligand>
</feature>
<dbReference type="Gene3D" id="3.40.1190.20">
    <property type="match status" value="1"/>
</dbReference>
<comment type="cofactor">
    <cofactor evidence="18 19">
        <name>K(+)</name>
        <dbReference type="ChEBI" id="CHEBI:29103"/>
    </cofactor>
    <text evidence="18 19">Binds 1 potassium ion per subunit.</text>
</comment>
<comment type="catalytic activity">
    <reaction evidence="2 18 19">
        <text>(6R)-NADPHX = (6S)-NADPHX</text>
        <dbReference type="Rhea" id="RHEA:32227"/>
        <dbReference type="ChEBI" id="CHEBI:64076"/>
        <dbReference type="ChEBI" id="CHEBI:64077"/>
        <dbReference type="EC" id="5.1.99.6"/>
    </reaction>
</comment>
<evidence type="ECO:0000256" key="16">
    <source>
        <dbReference type="ARBA" id="ARBA00049209"/>
    </source>
</evidence>
<evidence type="ECO:0000256" key="12">
    <source>
        <dbReference type="ARBA" id="ARBA00023239"/>
    </source>
</evidence>
<dbReference type="PIRSF" id="PIRSF017184">
    <property type="entry name" value="Nnr"/>
    <property type="match status" value="1"/>
</dbReference>
<proteinExistence type="inferred from homology"/>
<comment type="similarity">
    <text evidence="18">Belongs to the NnrE/AIBP family.</text>
</comment>
<feature type="binding site" evidence="18">
    <location>
        <begin position="152"/>
        <end position="158"/>
    </location>
    <ligand>
        <name>(6S)-NADPHX</name>
        <dbReference type="ChEBI" id="CHEBI:64076"/>
    </ligand>
</feature>
<evidence type="ECO:0000256" key="11">
    <source>
        <dbReference type="ARBA" id="ARBA00023235"/>
    </source>
</evidence>
<dbReference type="GO" id="GO:0046496">
    <property type="term" value="P:nicotinamide nucleotide metabolic process"/>
    <property type="evidence" value="ECO:0007669"/>
    <property type="project" value="UniProtKB-UniRule"/>
</dbReference>
<organism evidence="22 23">
    <name type="scientific">Nocardiopsis eucommiae</name>
    <dbReference type="NCBI Taxonomy" id="2831970"/>
    <lineage>
        <taxon>Bacteria</taxon>
        <taxon>Bacillati</taxon>
        <taxon>Actinomycetota</taxon>
        <taxon>Actinomycetes</taxon>
        <taxon>Streptosporangiales</taxon>
        <taxon>Nocardiopsidaceae</taxon>
        <taxon>Nocardiopsis</taxon>
    </lineage>
</organism>
<dbReference type="AlphaFoldDB" id="A0A975L7U5"/>
<comment type="catalytic activity">
    <reaction evidence="15 17 19">
        <text>(6S)-NADHX + ADP = AMP + phosphate + NADH + H(+)</text>
        <dbReference type="Rhea" id="RHEA:32223"/>
        <dbReference type="ChEBI" id="CHEBI:15378"/>
        <dbReference type="ChEBI" id="CHEBI:43474"/>
        <dbReference type="ChEBI" id="CHEBI:57945"/>
        <dbReference type="ChEBI" id="CHEBI:64074"/>
        <dbReference type="ChEBI" id="CHEBI:456215"/>
        <dbReference type="ChEBI" id="CHEBI:456216"/>
        <dbReference type="EC" id="4.2.1.136"/>
    </reaction>
</comment>
<feature type="binding site" evidence="17">
    <location>
        <position position="341"/>
    </location>
    <ligand>
        <name>(6S)-NADPHX</name>
        <dbReference type="ChEBI" id="CHEBI:64076"/>
    </ligand>
</feature>
<comment type="function">
    <text evidence="18">Catalyzes the epimerization of the S- and R-forms of NAD(P)HX, a damaged form of NAD(P)H that is a result of enzymatic or heat-dependent hydration. This is a prerequisite for the S-specific NAD(P)H-hydrate dehydratase to allow the repair of both epimers of NAD(P)HX.</text>
</comment>
<dbReference type="EMBL" id="CP074402">
    <property type="protein sequence ID" value="QVJ01134.1"/>
    <property type="molecule type" value="Genomic_DNA"/>
</dbReference>
<evidence type="ECO:0000256" key="8">
    <source>
        <dbReference type="ARBA" id="ARBA00022857"/>
    </source>
</evidence>
<sequence length="527" mass="53360">MRSAHVVSVVREAEQALMARLPEGALMRRAAMGLAIHCARMLPRVHGSRVTLLVGGGDNGGDALFAGASLAARGACVRAVLAGRRVHPEGLAALRAAGGRMIDNGPAAASGAPGAQRNFGTHGEGGAPRALITAEARAAVLDADLLVDGLVGIGGSGGLREPYASLAVLASDAPAAVVAVDLPSGVDADTGEVPGEAVRADATVTFGTYKPGLFVDPGAVRAGRVSLVDIGLDPELPEADLVRPQAVDIARLLPVPSAEDDKYRRGVLAVRAGSDQYRGAAVLCVGGALRTGVGMVRYGGGEDVLSQVIARWPEVVGLHLDPRSSTDLGPGRVSAVVVGPGRGTHPANADELRALLESDVPVLLDADALNLVSSSVALTELVHRRGAPTLLTPHAGELARLLPDTDRAEIEAHRLEQATRAAKLYRSTVLLKGSTTVIAHPGERTVVNPTGTPLLATAGSGDVLSGVAGALLASGLSGQDAAMCGAYLHGRAAVLAREGAPISASDLLDALPLAVAEVTTGRPPGRA</sequence>
<comment type="function">
    <text evidence="14 19">Bifunctional enzyme that catalyzes the epimerization of the S- and R-forms of NAD(P)HX and the dehydration of the S-form of NAD(P)HX at the expense of ADP, which is converted to AMP. This allows the repair of both epimers of NAD(P)HX, a damaged form of NAD(P)H that is a result of enzymatic or heat-dependent hydration.</text>
</comment>
<keyword evidence="12 17" id="KW-0456">Lyase</keyword>
<dbReference type="PANTHER" id="PTHR12592:SF0">
    <property type="entry name" value="ATP-DEPENDENT (S)-NAD(P)H-HYDRATE DEHYDRATASE"/>
    <property type="match status" value="1"/>
</dbReference>
<comment type="similarity">
    <text evidence="3 19">In the N-terminal section; belongs to the NnrE/AIBP family.</text>
</comment>
<evidence type="ECO:0000259" key="20">
    <source>
        <dbReference type="PROSITE" id="PS51383"/>
    </source>
</evidence>
<feature type="binding site" evidence="17">
    <location>
        <position position="280"/>
    </location>
    <ligand>
        <name>(6S)-NADPHX</name>
        <dbReference type="ChEBI" id="CHEBI:64076"/>
    </ligand>
</feature>
<dbReference type="InterPro" id="IPR036652">
    <property type="entry name" value="YjeF_N_dom_sf"/>
</dbReference>
<evidence type="ECO:0000256" key="3">
    <source>
        <dbReference type="ARBA" id="ARBA00006001"/>
    </source>
</evidence>
<dbReference type="GO" id="GO:0110051">
    <property type="term" value="P:metabolite repair"/>
    <property type="evidence" value="ECO:0007669"/>
    <property type="project" value="TreeGrafter"/>
</dbReference>
<reference evidence="22" key="1">
    <citation type="submission" date="2021-05" db="EMBL/GenBank/DDBJ databases">
        <authorList>
            <person name="Kaiqin L."/>
            <person name="Jian G."/>
        </authorList>
    </citation>
    <scope>NUCLEOTIDE SEQUENCE</scope>
    <source>
        <strain evidence="22">HDS5</strain>
    </source>
</reference>
<evidence type="ECO:0000256" key="4">
    <source>
        <dbReference type="ARBA" id="ARBA00009524"/>
    </source>
</evidence>
<protein>
    <recommendedName>
        <fullName evidence="19">Bifunctional NAD(P)H-hydrate repair enzyme</fullName>
    </recommendedName>
    <alternativeName>
        <fullName evidence="19">Nicotinamide nucleotide repair protein</fullName>
    </alternativeName>
    <domain>
        <recommendedName>
            <fullName evidence="19">ADP-dependent (S)-NAD(P)H-hydrate dehydratase</fullName>
            <ecNumber evidence="19">4.2.1.136</ecNumber>
        </recommendedName>
        <alternativeName>
            <fullName evidence="19">ADP-dependent NAD(P)HX dehydratase</fullName>
        </alternativeName>
    </domain>
    <domain>
        <recommendedName>
            <fullName evidence="19">NAD(P)H-hydrate epimerase</fullName>
            <ecNumber evidence="19">5.1.99.6</ecNumber>
        </recommendedName>
    </domain>
</protein>
<feature type="domain" description="YjeF N-terminal" evidence="21">
    <location>
        <begin position="10"/>
        <end position="238"/>
    </location>
</feature>
<evidence type="ECO:0000256" key="19">
    <source>
        <dbReference type="PIRNR" id="PIRNR017184"/>
    </source>
</evidence>
<evidence type="ECO:0000256" key="13">
    <source>
        <dbReference type="ARBA" id="ARBA00023268"/>
    </source>
</evidence>
<dbReference type="EC" id="5.1.99.6" evidence="19"/>
<dbReference type="SUPFAM" id="SSF64153">
    <property type="entry name" value="YjeF N-terminal domain-like"/>
    <property type="match status" value="1"/>
</dbReference>
<feature type="domain" description="YjeF C-terminal" evidence="20">
    <location>
        <begin position="245"/>
        <end position="518"/>
    </location>
</feature>
<evidence type="ECO:0000256" key="14">
    <source>
        <dbReference type="ARBA" id="ARBA00025153"/>
    </source>
</evidence>
<dbReference type="KEGG" id="nec:KGD82_23485"/>
<comment type="function">
    <text evidence="17">Catalyzes the dehydration of the S-form of NAD(P)HX at the expense of ADP, which is converted to AMP. Together with NAD(P)HX epimerase, which catalyzes the epimerization of the S- and R-forms, the enzyme allows the repair of both epimers of NAD(P)HX, a damaged form of NAD(P)H that is a result of enzymatic or heat-dependent hydration.</text>
</comment>
<evidence type="ECO:0000313" key="22">
    <source>
        <dbReference type="EMBL" id="QVJ01134.1"/>
    </source>
</evidence>
<dbReference type="InterPro" id="IPR029056">
    <property type="entry name" value="Ribokinase-like"/>
</dbReference>
<evidence type="ECO:0000256" key="9">
    <source>
        <dbReference type="ARBA" id="ARBA00022958"/>
    </source>
</evidence>
<dbReference type="SUPFAM" id="SSF53613">
    <property type="entry name" value="Ribokinase-like"/>
    <property type="match status" value="1"/>
</dbReference>
<evidence type="ECO:0000256" key="10">
    <source>
        <dbReference type="ARBA" id="ARBA00023027"/>
    </source>
</evidence>
<evidence type="ECO:0000256" key="6">
    <source>
        <dbReference type="ARBA" id="ARBA00022741"/>
    </source>
</evidence>
<feature type="binding site" evidence="18">
    <location>
        <position position="184"/>
    </location>
    <ligand>
        <name>K(+)</name>
        <dbReference type="ChEBI" id="CHEBI:29103"/>
    </ligand>
</feature>
<keyword evidence="23" id="KW-1185">Reference proteome</keyword>
<comment type="catalytic activity">
    <reaction evidence="1 18 19">
        <text>(6R)-NADHX = (6S)-NADHX</text>
        <dbReference type="Rhea" id="RHEA:32215"/>
        <dbReference type="ChEBI" id="CHEBI:64074"/>
        <dbReference type="ChEBI" id="CHEBI:64075"/>
        <dbReference type="EC" id="5.1.99.6"/>
    </reaction>
</comment>
<keyword evidence="13" id="KW-0511">Multifunctional enzyme</keyword>
<evidence type="ECO:0000256" key="15">
    <source>
        <dbReference type="ARBA" id="ARBA00048238"/>
    </source>
</evidence>
<dbReference type="Pfam" id="PF01256">
    <property type="entry name" value="Carb_kinase"/>
    <property type="match status" value="1"/>
</dbReference>
<feature type="binding site" evidence="18">
    <location>
        <position position="181"/>
    </location>
    <ligand>
        <name>(6S)-NADPHX</name>
        <dbReference type="ChEBI" id="CHEBI:64076"/>
    </ligand>
</feature>
<feature type="binding site" evidence="17">
    <location>
        <position position="394"/>
    </location>
    <ligand>
        <name>(6S)-NADPHX</name>
        <dbReference type="ChEBI" id="CHEBI:64076"/>
    </ligand>
</feature>
<evidence type="ECO:0000313" key="23">
    <source>
        <dbReference type="Proteomes" id="UP000682416"/>
    </source>
</evidence>
<keyword evidence="8 17" id="KW-0521">NADP</keyword>
<accession>A0A975L7U5</accession>
<dbReference type="InterPro" id="IPR000631">
    <property type="entry name" value="CARKD"/>
</dbReference>
<feature type="binding site" evidence="17">
    <location>
        <position position="462"/>
    </location>
    <ligand>
        <name>(6S)-NADPHX</name>
        <dbReference type="ChEBI" id="CHEBI:64076"/>
    </ligand>
</feature>
<gene>
    <name evidence="18" type="primary">nnrE</name>
    <name evidence="17" type="synonym">nnrD</name>
    <name evidence="22" type="ORF">KGD82_23485</name>
</gene>
<dbReference type="GO" id="GO:0005524">
    <property type="term" value="F:ATP binding"/>
    <property type="evidence" value="ECO:0007669"/>
    <property type="project" value="UniProtKB-UniRule"/>
</dbReference>
<name>A0A975L7U5_9ACTN</name>
<keyword evidence="10 17" id="KW-0520">NAD</keyword>
<comment type="similarity">
    <text evidence="4 19">In the C-terminal section; belongs to the NnrD/CARKD family.</text>
</comment>
<keyword evidence="11 18" id="KW-0413">Isomerase</keyword>
<dbReference type="Pfam" id="PF03853">
    <property type="entry name" value="YjeF_N"/>
    <property type="match status" value="1"/>
</dbReference>
<dbReference type="HAMAP" id="MF_01965">
    <property type="entry name" value="NADHX_dehydratase"/>
    <property type="match status" value="1"/>
</dbReference>